<evidence type="ECO:0000256" key="5">
    <source>
        <dbReference type="SAM" id="MobiDB-lite"/>
    </source>
</evidence>
<keyword evidence="1 4" id="KW-0349">Heme</keyword>
<feature type="region of interest" description="Disordered" evidence="5">
    <location>
        <begin position="223"/>
        <end position="255"/>
    </location>
</feature>
<dbReference type="OrthoDB" id="9811281at2"/>
<name>A0A3B7MYC1_9BACT</name>
<dbReference type="InterPro" id="IPR038414">
    <property type="entry name" value="CcoP_N_sf"/>
</dbReference>
<dbReference type="Gene3D" id="1.10.760.10">
    <property type="entry name" value="Cytochrome c-like domain"/>
    <property type="match status" value="1"/>
</dbReference>
<evidence type="ECO:0000256" key="3">
    <source>
        <dbReference type="ARBA" id="ARBA00023004"/>
    </source>
</evidence>
<dbReference type="SUPFAM" id="SSF46626">
    <property type="entry name" value="Cytochrome c"/>
    <property type="match status" value="1"/>
</dbReference>
<dbReference type="Gene3D" id="6.10.280.130">
    <property type="match status" value="1"/>
</dbReference>
<accession>A0A3B7MYC1</accession>
<evidence type="ECO:0000256" key="2">
    <source>
        <dbReference type="ARBA" id="ARBA00022723"/>
    </source>
</evidence>
<evidence type="ECO:0000256" key="1">
    <source>
        <dbReference type="ARBA" id="ARBA00022617"/>
    </source>
</evidence>
<dbReference type="InterPro" id="IPR009056">
    <property type="entry name" value="Cyt_c-like_dom"/>
</dbReference>
<dbReference type="AlphaFoldDB" id="A0A3B7MYC1"/>
<reference evidence="8 9" key="1">
    <citation type="submission" date="2018-09" db="EMBL/GenBank/DDBJ databases">
        <title>Genome sequencing of strain 6GH32-13.</title>
        <authorList>
            <person name="Weon H.-Y."/>
            <person name="Heo J."/>
            <person name="Kwon S.-W."/>
        </authorList>
    </citation>
    <scope>NUCLEOTIDE SEQUENCE [LARGE SCALE GENOMIC DNA]</scope>
    <source>
        <strain evidence="8 9">5GH32-13</strain>
    </source>
</reference>
<gene>
    <name evidence="8" type="ORF">D3H65_08550</name>
</gene>
<feature type="transmembrane region" description="Helical" evidence="6">
    <location>
        <begin position="78"/>
        <end position="95"/>
    </location>
</feature>
<keyword evidence="9" id="KW-1185">Reference proteome</keyword>
<dbReference type="GO" id="GO:0020037">
    <property type="term" value="F:heme binding"/>
    <property type="evidence" value="ECO:0007669"/>
    <property type="project" value="InterPro"/>
</dbReference>
<dbReference type="InterPro" id="IPR032858">
    <property type="entry name" value="CcoP_N"/>
</dbReference>
<protein>
    <submittedName>
        <fullName evidence="8">Cytochrome oxidase subunit III</fullName>
    </submittedName>
</protein>
<evidence type="ECO:0000256" key="4">
    <source>
        <dbReference type="PROSITE-ProRule" id="PRU00433"/>
    </source>
</evidence>
<evidence type="ECO:0000259" key="7">
    <source>
        <dbReference type="PROSITE" id="PS51007"/>
    </source>
</evidence>
<feature type="transmembrane region" description="Helical" evidence="6">
    <location>
        <begin position="6"/>
        <end position="23"/>
    </location>
</feature>
<dbReference type="InterPro" id="IPR036909">
    <property type="entry name" value="Cyt_c-like_dom_sf"/>
</dbReference>
<dbReference type="EMBL" id="CP032157">
    <property type="protein sequence ID" value="AXY78563.1"/>
    <property type="molecule type" value="Genomic_DNA"/>
</dbReference>
<evidence type="ECO:0000256" key="6">
    <source>
        <dbReference type="SAM" id="Phobius"/>
    </source>
</evidence>
<dbReference type="PANTHER" id="PTHR33751:SF1">
    <property type="entry name" value="CBB3-TYPE CYTOCHROME C OXIDASE SUBUNIT FIXP"/>
    <property type="match status" value="1"/>
</dbReference>
<evidence type="ECO:0000313" key="9">
    <source>
        <dbReference type="Proteomes" id="UP000263900"/>
    </source>
</evidence>
<dbReference type="Pfam" id="PF14715">
    <property type="entry name" value="FixP_N"/>
    <property type="match status" value="1"/>
</dbReference>
<dbReference type="InterPro" id="IPR050597">
    <property type="entry name" value="Cytochrome_c_Oxidase_Subunit"/>
</dbReference>
<dbReference type="GO" id="GO:0046872">
    <property type="term" value="F:metal ion binding"/>
    <property type="evidence" value="ECO:0007669"/>
    <property type="project" value="UniProtKB-KW"/>
</dbReference>
<evidence type="ECO:0000313" key="8">
    <source>
        <dbReference type="EMBL" id="AXY78563.1"/>
    </source>
</evidence>
<organism evidence="8 9">
    <name type="scientific">Paraflavitalea soli</name>
    <dbReference type="NCBI Taxonomy" id="2315862"/>
    <lineage>
        <taxon>Bacteria</taxon>
        <taxon>Pseudomonadati</taxon>
        <taxon>Bacteroidota</taxon>
        <taxon>Chitinophagia</taxon>
        <taxon>Chitinophagales</taxon>
        <taxon>Chitinophagaceae</taxon>
        <taxon>Paraflavitalea</taxon>
    </lineage>
</organism>
<dbReference type="Proteomes" id="UP000263900">
    <property type="component" value="Chromosome"/>
</dbReference>
<keyword evidence="3 4" id="KW-0408">Iron</keyword>
<keyword evidence="6" id="KW-1133">Transmembrane helix</keyword>
<dbReference type="GO" id="GO:0009055">
    <property type="term" value="F:electron transfer activity"/>
    <property type="evidence" value="ECO:0007669"/>
    <property type="project" value="InterPro"/>
</dbReference>
<keyword evidence="6" id="KW-0472">Membrane</keyword>
<dbReference type="Pfam" id="PF13442">
    <property type="entry name" value="Cytochrome_CBB3"/>
    <property type="match status" value="1"/>
</dbReference>
<dbReference type="PANTHER" id="PTHR33751">
    <property type="entry name" value="CBB3-TYPE CYTOCHROME C OXIDASE SUBUNIT FIXP"/>
    <property type="match status" value="1"/>
</dbReference>
<proteinExistence type="predicted"/>
<keyword evidence="2 4" id="KW-0479">Metal-binding</keyword>
<keyword evidence="6" id="KW-0812">Transmembrane</keyword>
<sequence>MTGVIFLELMVIGALLYNLRVLLEIKRKKAAIAGEKLKPAISWWDKLNKFRPVEQEVNIDLGHDYDGIRELDNRLPPWWLYGFYLSIVFACIYLWRYHVSHTAPLSGEEYQLAVKAAEVKRAEYLKKAANNVDENTVKYLSESTDLQAGQKIFVTTCFPCHGKGGEGGVGPNLTDEYWLHGGSMKDIFKTIRYGVPEKGMKSWKDDYSPAQIAQLASYIKSIKGTNPPNAKPPQGALFQEEGAKAADSATLSASN</sequence>
<feature type="domain" description="Cytochrome c" evidence="7">
    <location>
        <begin position="144"/>
        <end position="223"/>
    </location>
</feature>
<dbReference type="KEGG" id="pseg:D3H65_08550"/>
<dbReference type="PROSITE" id="PS51007">
    <property type="entry name" value="CYTC"/>
    <property type="match status" value="1"/>
</dbReference>